<reference evidence="1 2" key="1">
    <citation type="submission" date="2020-08" db="EMBL/GenBank/DDBJ databases">
        <title>Aphidius gifuensis genome sequencing and assembly.</title>
        <authorList>
            <person name="Du Z."/>
        </authorList>
    </citation>
    <scope>NUCLEOTIDE SEQUENCE [LARGE SCALE GENOMIC DNA]</scope>
    <source>
        <strain evidence="1">YNYX2018</strain>
        <tissue evidence="1">Adults</tissue>
    </source>
</reference>
<dbReference type="OrthoDB" id="7689274at2759"/>
<dbReference type="InterPro" id="IPR032675">
    <property type="entry name" value="LRR_dom_sf"/>
</dbReference>
<dbReference type="Proteomes" id="UP000639338">
    <property type="component" value="Unassembled WGS sequence"/>
</dbReference>
<gene>
    <name evidence="1" type="ORF">HCN44_001886</name>
</gene>
<dbReference type="GO" id="GO:0031146">
    <property type="term" value="P:SCF-dependent proteasomal ubiquitin-dependent protein catabolic process"/>
    <property type="evidence" value="ECO:0007669"/>
    <property type="project" value="TreeGrafter"/>
</dbReference>
<organism evidence="1 2">
    <name type="scientific">Aphidius gifuensis</name>
    <name type="common">Parasitoid wasp</name>
    <dbReference type="NCBI Taxonomy" id="684658"/>
    <lineage>
        <taxon>Eukaryota</taxon>
        <taxon>Metazoa</taxon>
        <taxon>Ecdysozoa</taxon>
        <taxon>Arthropoda</taxon>
        <taxon>Hexapoda</taxon>
        <taxon>Insecta</taxon>
        <taxon>Pterygota</taxon>
        <taxon>Neoptera</taxon>
        <taxon>Endopterygota</taxon>
        <taxon>Hymenoptera</taxon>
        <taxon>Apocrita</taxon>
        <taxon>Ichneumonoidea</taxon>
        <taxon>Braconidae</taxon>
        <taxon>Aphidiinae</taxon>
        <taxon>Aphidius</taxon>
    </lineage>
</organism>
<evidence type="ECO:0000313" key="2">
    <source>
        <dbReference type="Proteomes" id="UP000639338"/>
    </source>
</evidence>
<dbReference type="EMBL" id="JACMRX010000001">
    <property type="protein sequence ID" value="KAF7996254.1"/>
    <property type="molecule type" value="Genomic_DNA"/>
</dbReference>
<dbReference type="PANTHER" id="PTHR13318">
    <property type="entry name" value="PARTNER OF PAIRED, ISOFORM B-RELATED"/>
    <property type="match status" value="1"/>
</dbReference>
<dbReference type="SUPFAM" id="SSF52047">
    <property type="entry name" value="RNI-like"/>
    <property type="match status" value="2"/>
</dbReference>
<proteinExistence type="predicted"/>
<dbReference type="PANTHER" id="PTHR13318:SF95">
    <property type="entry name" value="F-BOX PROTEIN YLR352W"/>
    <property type="match status" value="1"/>
</dbReference>
<dbReference type="GO" id="GO:0019005">
    <property type="term" value="C:SCF ubiquitin ligase complex"/>
    <property type="evidence" value="ECO:0007669"/>
    <property type="project" value="TreeGrafter"/>
</dbReference>
<comment type="caution">
    <text evidence="1">The sequence shown here is derived from an EMBL/GenBank/DDBJ whole genome shotgun (WGS) entry which is preliminary data.</text>
</comment>
<keyword evidence="2" id="KW-1185">Reference proteome</keyword>
<evidence type="ECO:0000313" key="1">
    <source>
        <dbReference type="EMBL" id="KAF7996254.1"/>
    </source>
</evidence>
<dbReference type="SMART" id="SM00367">
    <property type="entry name" value="LRR_CC"/>
    <property type="match status" value="2"/>
</dbReference>
<name>A0A835CTR3_APHGI</name>
<sequence length="446" mass="51844">MSRRQSTSKQRIRKIKINYLPDNIQEIAEEIETLKTHIDILNDDCLPEIFMNSTMEDRLQEKHGDCTQKKNACQNNWNDIHGIDFTYKCPQHCDNKILLTELEEKKTYDVDHALKQCGKSLENLKLGNIPDARILMIIHDYCHNLIKLDLDLINYEEKYFEKFFENMKNLKHLEIKKPGYFTKNFVQELHLLPATMEEIHLYCSKSPATNFDYSCTASAETWKNTFEKFDNLKSLTINGYKLDENIIKIISNKKKLIYLSLSRCELETTSCLTMILNLNNLETLKLRSVKIVDDLFLYNLSRKCLNLKHLNLAQCNKVSDTGIIELTKLDKLEELILNRSTNNIVDISDKSIRQFRNLKKLHCFGCDCVTHDGIIKVLKNSPELELLDIGNTEVSPTIFLPIASSLTRHRTNNIILTLKVDLVWDIFAPDPRKTIEPSPYLIIDKS</sequence>
<dbReference type="InterPro" id="IPR006553">
    <property type="entry name" value="Leu-rich_rpt_Cys-con_subtyp"/>
</dbReference>
<dbReference type="AlphaFoldDB" id="A0A835CTR3"/>
<protein>
    <submittedName>
        <fullName evidence="1">Uncharacterized protein</fullName>
    </submittedName>
</protein>
<accession>A0A835CTR3</accession>
<dbReference type="Gene3D" id="3.80.10.10">
    <property type="entry name" value="Ribonuclease Inhibitor"/>
    <property type="match status" value="1"/>
</dbReference>